<dbReference type="EMBL" id="CP017174">
    <property type="protein sequence ID" value="QDE68694.1"/>
    <property type="molecule type" value="Genomic_DNA"/>
</dbReference>
<organism evidence="2 3">
    <name type="scientific">Myxococcus xanthus</name>
    <dbReference type="NCBI Taxonomy" id="34"/>
    <lineage>
        <taxon>Bacteria</taxon>
        <taxon>Pseudomonadati</taxon>
        <taxon>Myxococcota</taxon>
        <taxon>Myxococcia</taxon>
        <taxon>Myxococcales</taxon>
        <taxon>Cystobacterineae</taxon>
        <taxon>Myxococcaceae</taxon>
        <taxon>Myxococcus</taxon>
    </lineage>
</organism>
<dbReference type="AlphaFoldDB" id="A0AAE6KSZ3"/>
<sequence length="67" mass="7442">MSTHIPVFIPSPDAGLARIGAQLLLTRLQTNTTFALRDQLSQRPGRLTPPREPPSLRVRKTSAFYAL</sequence>
<reference evidence="2 3" key="1">
    <citation type="journal article" date="2019" name="Science">
        <title>Social genes are selection hotspots in kin groups of a soil microbe.</title>
        <authorList>
            <person name="Wielgoss S."/>
            <person name="Wolfensberger R."/>
            <person name="Sun L."/>
            <person name="Fiegna F."/>
            <person name="Velicer G.J."/>
        </authorList>
    </citation>
    <scope>NUCLEOTIDE SEQUENCE [LARGE SCALE GENOMIC DNA]</scope>
    <source>
        <strain evidence="2 3">MC3.5.9c15</strain>
    </source>
</reference>
<gene>
    <name evidence="2" type="ORF">BHS09_17860</name>
</gene>
<proteinExistence type="predicted"/>
<protein>
    <submittedName>
        <fullName evidence="2">Uncharacterized protein</fullName>
    </submittedName>
</protein>
<evidence type="ECO:0000313" key="3">
    <source>
        <dbReference type="Proteomes" id="UP000320179"/>
    </source>
</evidence>
<evidence type="ECO:0000313" key="2">
    <source>
        <dbReference type="EMBL" id="QDE68694.1"/>
    </source>
</evidence>
<evidence type="ECO:0000256" key="1">
    <source>
        <dbReference type="SAM" id="MobiDB-lite"/>
    </source>
</evidence>
<name>A0AAE6KSZ3_MYXXA</name>
<accession>A0AAE6KSZ3</accession>
<dbReference type="Proteomes" id="UP000320179">
    <property type="component" value="Chromosome"/>
</dbReference>
<feature type="region of interest" description="Disordered" evidence="1">
    <location>
        <begin position="36"/>
        <end position="55"/>
    </location>
</feature>